<dbReference type="GO" id="GO:0004657">
    <property type="term" value="F:proline dehydrogenase activity"/>
    <property type="evidence" value="ECO:0007669"/>
    <property type="project" value="UniProtKB-EC"/>
</dbReference>
<proteinExistence type="inferred from homology"/>
<reference evidence="7" key="1">
    <citation type="submission" date="2020-01" db="EMBL/GenBank/DDBJ databases">
        <title>Genome Sequencing of Three Apophysomyces-Like Fungal Strains Confirms a Novel Fungal Genus in the Mucoromycota with divergent Burkholderia-like Endosymbiotic Bacteria.</title>
        <authorList>
            <person name="Stajich J.E."/>
            <person name="Macias A.M."/>
            <person name="Carter-House D."/>
            <person name="Lovett B."/>
            <person name="Kasson L.R."/>
            <person name="Berry K."/>
            <person name="Grigoriev I."/>
            <person name="Chang Y."/>
            <person name="Spatafora J."/>
            <person name="Kasson M.T."/>
        </authorList>
    </citation>
    <scope>NUCLEOTIDE SEQUENCE</scope>
    <source>
        <strain evidence="7">NRRL A-21654</strain>
    </source>
</reference>
<comment type="function">
    <text evidence="5">Converts proline to delta-1-pyrroline-5-carboxylate.</text>
</comment>
<dbReference type="AlphaFoldDB" id="A0A8H7BM58"/>
<keyword evidence="3 5" id="KW-0560">Oxidoreductase</keyword>
<feature type="domain" description="Proline dehydrogenase" evidence="6">
    <location>
        <begin position="178"/>
        <end position="594"/>
    </location>
</feature>
<evidence type="ECO:0000256" key="5">
    <source>
        <dbReference type="RuleBase" id="RU364054"/>
    </source>
</evidence>
<keyword evidence="5" id="KW-0285">Flavoprotein</keyword>
<evidence type="ECO:0000313" key="7">
    <source>
        <dbReference type="EMBL" id="KAF7725879.1"/>
    </source>
</evidence>
<keyword evidence="4 5" id="KW-0642">Proline metabolism</keyword>
<dbReference type="EC" id="1.5.5.2" evidence="2 5"/>
<dbReference type="SUPFAM" id="SSF51730">
    <property type="entry name" value="FAD-linked oxidoreductase"/>
    <property type="match status" value="1"/>
</dbReference>
<dbReference type="Gene3D" id="3.20.20.220">
    <property type="match status" value="2"/>
</dbReference>
<protein>
    <recommendedName>
        <fullName evidence="2 5">Proline dehydrogenase</fullName>
        <ecNumber evidence="2 5">1.5.5.2</ecNumber>
    </recommendedName>
</protein>
<name>A0A8H7BM58_9FUNG</name>
<dbReference type="InterPro" id="IPR029041">
    <property type="entry name" value="FAD-linked_oxidoreductase-like"/>
</dbReference>
<dbReference type="Pfam" id="PF01619">
    <property type="entry name" value="Pro_dh"/>
    <property type="match status" value="1"/>
</dbReference>
<dbReference type="GO" id="GO:0010133">
    <property type="term" value="P:L-proline catabolic process to L-glutamate"/>
    <property type="evidence" value="ECO:0007669"/>
    <property type="project" value="TreeGrafter"/>
</dbReference>
<evidence type="ECO:0000313" key="8">
    <source>
        <dbReference type="Proteomes" id="UP000605846"/>
    </source>
</evidence>
<keyword evidence="8" id="KW-1185">Reference proteome</keyword>
<gene>
    <name evidence="7" type="ORF">EC973_009211</name>
</gene>
<dbReference type="InterPro" id="IPR015659">
    <property type="entry name" value="Proline_oxidase"/>
</dbReference>
<dbReference type="EMBL" id="JABAYA010000088">
    <property type="protein sequence ID" value="KAF7725879.1"/>
    <property type="molecule type" value="Genomic_DNA"/>
</dbReference>
<dbReference type="GO" id="GO:0071949">
    <property type="term" value="F:FAD binding"/>
    <property type="evidence" value="ECO:0007669"/>
    <property type="project" value="TreeGrafter"/>
</dbReference>
<evidence type="ECO:0000256" key="4">
    <source>
        <dbReference type="ARBA" id="ARBA00023062"/>
    </source>
</evidence>
<comment type="similarity">
    <text evidence="1 5">Belongs to the proline oxidase family.</text>
</comment>
<evidence type="ECO:0000256" key="2">
    <source>
        <dbReference type="ARBA" id="ARBA00012695"/>
    </source>
</evidence>
<comment type="cofactor">
    <cofactor evidence="5">
        <name>FAD</name>
        <dbReference type="ChEBI" id="CHEBI:57692"/>
    </cofactor>
</comment>
<dbReference type="PANTHER" id="PTHR13914">
    <property type="entry name" value="PROLINE OXIDASE"/>
    <property type="match status" value="1"/>
</dbReference>
<evidence type="ECO:0000256" key="1">
    <source>
        <dbReference type="ARBA" id="ARBA00005869"/>
    </source>
</evidence>
<dbReference type="GO" id="GO:0005739">
    <property type="term" value="C:mitochondrion"/>
    <property type="evidence" value="ECO:0007669"/>
    <property type="project" value="TreeGrafter"/>
</dbReference>
<evidence type="ECO:0000259" key="6">
    <source>
        <dbReference type="Pfam" id="PF01619"/>
    </source>
</evidence>
<sequence length="642" mass="71530">MHRPFSRALRPALRYPLRPSTLSPPSSSYIRPLTSSIKPFSTSSTRSSSLSSRVPFKTISASVALTTAFYLYNKPLISYAEAESAVPISAFSTSTPSATIAELVDDESRAAMYAKSTEELLVGLFVYKLCTLPWLVDAAPYVIKLAESLNLQTPVYWFVKSTFFRQFCGGETAEECVSSMDKLARSGINCILDLSIEADMEVDREGDMFDHQEQTADQTTEMLKRSIQTAAKGQPFGLHNSCVAVKVTACSPPELLLRLNQVIAKLQQSFQEHQTHGLLDQQGLLKVVGDVLPPPISEEQKKMREALVAQLGDKTLDRIEFNKLFNLQGPARDVWWKTSDALTEDEVILTAKELGAYDRMIKRLDEICGLAHKLQVGVMIDAEQSYFQEAIDHAAVTMQAKYNRRNGDQANHAPTVYNTYQMYTKAAQGKLELDVELAKRENFTFAAKLVRGAYMVSERKRAKEIGYPSPIHDTIEDTHASYNGGVRFLLEKLHEHQQETGEPLTATTSPIVFMVASHNRESVILTVEEMERHNVLPRSGVVHFGQLFGMQDQISYALGRNGYSIYKYLPYGMIDEVIPYLLRRAQENSSVLGGVTKERQLMWFEVKDRLTGRASPPVVTTTVPAAASANSPAEISEVAETA</sequence>
<dbReference type="Proteomes" id="UP000605846">
    <property type="component" value="Unassembled WGS sequence"/>
</dbReference>
<dbReference type="PANTHER" id="PTHR13914:SF0">
    <property type="entry name" value="PROLINE DEHYDROGENASE 1, MITOCHONDRIAL"/>
    <property type="match status" value="1"/>
</dbReference>
<comment type="catalytic activity">
    <reaction evidence="5">
        <text>L-proline + a quinone = (S)-1-pyrroline-5-carboxylate + a quinol + H(+)</text>
        <dbReference type="Rhea" id="RHEA:23784"/>
        <dbReference type="ChEBI" id="CHEBI:15378"/>
        <dbReference type="ChEBI" id="CHEBI:17388"/>
        <dbReference type="ChEBI" id="CHEBI:24646"/>
        <dbReference type="ChEBI" id="CHEBI:60039"/>
        <dbReference type="ChEBI" id="CHEBI:132124"/>
        <dbReference type="EC" id="1.5.5.2"/>
    </reaction>
</comment>
<dbReference type="InterPro" id="IPR002872">
    <property type="entry name" value="Proline_DH_dom"/>
</dbReference>
<comment type="caution">
    <text evidence="7">The sequence shown here is derived from an EMBL/GenBank/DDBJ whole genome shotgun (WGS) entry which is preliminary data.</text>
</comment>
<keyword evidence="5" id="KW-0274">FAD</keyword>
<organism evidence="7 8">
    <name type="scientific">Apophysomyces ossiformis</name>
    <dbReference type="NCBI Taxonomy" id="679940"/>
    <lineage>
        <taxon>Eukaryota</taxon>
        <taxon>Fungi</taxon>
        <taxon>Fungi incertae sedis</taxon>
        <taxon>Mucoromycota</taxon>
        <taxon>Mucoromycotina</taxon>
        <taxon>Mucoromycetes</taxon>
        <taxon>Mucorales</taxon>
        <taxon>Mucorineae</taxon>
        <taxon>Mucoraceae</taxon>
        <taxon>Apophysomyces</taxon>
    </lineage>
</organism>
<evidence type="ECO:0000256" key="3">
    <source>
        <dbReference type="ARBA" id="ARBA00023002"/>
    </source>
</evidence>
<accession>A0A8H7BM58</accession>
<dbReference type="OrthoDB" id="5464at2759"/>